<name>A0ABV9ZJ88_9PSEU</name>
<dbReference type="RefSeq" id="WP_378023691.1">
    <property type="nucleotide sequence ID" value="NZ_JBHSKG010000016.1"/>
</dbReference>
<accession>A0ABV9ZJ88</accession>
<sequence length="60" mass="6520">MHEKDAILTRLFGDSETVTVRVVLNYGGWSGEGPQGVVTAYCVGFMGPCPDWINQAFAID</sequence>
<reference evidence="2" key="1">
    <citation type="journal article" date="2019" name="Int. J. Syst. Evol. Microbiol.">
        <title>The Global Catalogue of Microorganisms (GCM) 10K type strain sequencing project: providing services to taxonomists for standard genome sequencing and annotation.</title>
        <authorList>
            <consortium name="The Broad Institute Genomics Platform"/>
            <consortium name="The Broad Institute Genome Sequencing Center for Infectious Disease"/>
            <person name="Wu L."/>
            <person name="Ma J."/>
        </authorList>
    </citation>
    <scope>NUCLEOTIDE SEQUENCE [LARGE SCALE GENOMIC DNA]</scope>
    <source>
        <strain evidence="2">XZYJ18</strain>
    </source>
</reference>
<keyword evidence="2" id="KW-1185">Reference proteome</keyword>
<dbReference type="EMBL" id="JBHSKG010000016">
    <property type="protein sequence ID" value="MFC5141551.1"/>
    <property type="molecule type" value="Genomic_DNA"/>
</dbReference>
<evidence type="ECO:0000313" key="2">
    <source>
        <dbReference type="Proteomes" id="UP001596175"/>
    </source>
</evidence>
<evidence type="ECO:0000313" key="1">
    <source>
        <dbReference type="EMBL" id="MFC5141551.1"/>
    </source>
</evidence>
<dbReference type="Proteomes" id="UP001596175">
    <property type="component" value="Unassembled WGS sequence"/>
</dbReference>
<gene>
    <name evidence="1" type="ORF">ACFPK1_25160</name>
</gene>
<comment type="caution">
    <text evidence="1">The sequence shown here is derived from an EMBL/GenBank/DDBJ whole genome shotgun (WGS) entry which is preliminary data.</text>
</comment>
<protein>
    <submittedName>
        <fullName evidence="1">Uncharacterized protein</fullName>
    </submittedName>
</protein>
<proteinExistence type="predicted"/>
<organism evidence="1 2">
    <name type="scientific">Actinomycetospora rhizophila</name>
    <dbReference type="NCBI Taxonomy" id="1416876"/>
    <lineage>
        <taxon>Bacteria</taxon>
        <taxon>Bacillati</taxon>
        <taxon>Actinomycetota</taxon>
        <taxon>Actinomycetes</taxon>
        <taxon>Pseudonocardiales</taxon>
        <taxon>Pseudonocardiaceae</taxon>
        <taxon>Actinomycetospora</taxon>
    </lineage>
</organism>